<keyword evidence="10" id="KW-1185">Reference proteome</keyword>
<evidence type="ECO:0000259" key="8">
    <source>
        <dbReference type="SMART" id="SM00849"/>
    </source>
</evidence>
<sequence length="802" mass="84546">MEERRALAPWLRPRTPPCCPRLRQLLGVAGSLALLLYLLAVGLVLLVVQLLGQLVGLLMVPALRSFGYVVEYAYSLRVCRLHVAIERFVQRRISRRPYHSRCLDLRARLDLEAGGACFVHPVPCLTNNYAYLLVDAPKGAEGERRHDKSGLRCCLVDPCDAAAVIELVEALSTGLYAAFGGLVLEAVLCTHKHWDHAGGNTELRSWAASARSRTSAARRPGGDEGTEPLAHLRYTEELRVYGGFDDSIPGRTHAVESGQRFHAAGLEFEALATPGHTAGSMAFCVRGLAGGAGAAEALFTGDCLFSGGCGAPFEGSELDMQHCFGSILQRCDPRHTLLFPGHEYTSMLLDDAVERAQSGALFEVPPGHFLSLCGDCYLVAHRRRLHDKLPTVPCTLAGELQVNPMFAALRGRADTLVEAAERLQGWQATQGQGADEPVQVLPSLGDSAAAPPPPLASAPEELGEKVKRKARPREARGAAAAAPRRAAAVERPMPVHLAVSEEAAPPPPAREEAGEPTVGAGLAHLSGREPCFAFLYRGELEELRQELRAGNLGGPEAADRLLELERRVFQAPLLTCAADAFDDDGLPDDDPLAEGATAPAVADTEQPAAAETAAPADPDAPPGTPALRREVSQALRVLGAPSAVALGRKAPCREDRIPIYPAPPDARHAAPVHRGLPPQRRGAGAERTLAAAADAAQADAAQADAAQADAAGAASAAADGAALLPLAAALDALCPLPPRRQRGTGDAAGQADQPEQPEQHEDIGAGCKYSARGAARPVPGACRVAGSAVNPRCQLVFERPPT</sequence>
<dbReference type="Proteomes" id="UP001189429">
    <property type="component" value="Unassembled WGS sequence"/>
</dbReference>
<feature type="transmembrane region" description="Helical" evidence="7">
    <location>
        <begin position="25"/>
        <end position="47"/>
    </location>
</feature>
<feature type="domain" description="Metallo-beta-lactamase" evidence="8">
    <location>
        <begin position="150"/>
        <end position="342"/>
    </location>
</feature>
<feature type="compositionally biased region" description="Low complexity" evidence="6">
    <location>
        <begin position="602"/>
        <end position="617"/>
    </location>
</feature>
<dbReference type="PANTHER" id="PTHR11935:SF116">
    <property type="entry name" value="HYDROLASE PNKD-RELATED"/>
    <property type="match status" value="1"/>
</dbReference>
<dbReference type="SUPFAM" id="SSF56281">
    <property type="entry name" value="Metallo-hydrolase/oxidoreductase"/>
    <property type="match status" value="1"/>
</dbReference>
<dbReference type="InterPro" id="IPR036866">
    <property type="entry name" value="RibonucZ/Hydroxyglut_hydro"/>
</dbReference>
<dbReference type="InterPro" id="IPR035680">
    <property type="entry name" value="Clx_II_MBL"/>
</dbReference>
<keyword evidence="5" id="KW-0862">Zinc</keyword>
<evidence type="ECO:0000256" key="5">
    <source>
        <dbReference type="ARBA" id="ARBA00022833"/>
    </source>
</evidence>
<protein>
    <recommendedName>
        <fullName evidence="8">Metallo-beta-lactamase domain-containing protein</fullName>
    </recommendedName>
</protein>
<dbReference type="Gene3D" id="3.60.15.10">
    <property type="entry name" value="Ribonuclease Z/Hydroxyacylglutathione hydrolase-like"/>
    <property type="match status" value="1"/>
</dbReference>
<evidence type="ECO:0000256" key="3">
    <source>
        <dbReference type="ARBA" id="ARBA00022723"/>
    </source>
</evidence>
<dbReference type="SMART" id="SM00849">
    <property type="entry name" value="Lactamase_B"/>
    <property type="match status" value="1"/>
</dbReference>
<dbReference type="EMBL" id="CAUYUJ010007825">
    <property type="protein sequence ID" value="CAK0822091.1"/>
    <property type="molecule type" value="Genomic_DNA"/>
</dbReference>
<comment type="caution">
    <text evidence="9">The sequence shown here is derived from an EMBL/GenBank/DDBJ whole genome shotgun (WGS) entry which is preliminary data.</text>
</comment>
<evidence type="ECO:0000256" key="4">
    <source>
        <dbReference type="ARBA" id="ARBA00022801"/>
    </source>
</evidence>
<organism evidence="9 10">
    <name type="scientific">Prorocentrum cordatum</name>
    <dbReference type="NCBI Taxonomy" id="2364126"/>
    <lineage>
        <taxon>Eukaryota</taxon>
        <taxon>Sar</taxon>
        <taxon>Alveolata</taxon>
        <taxon>Dinophyceae</taxon>
        <taxon>Prorocentrales</taxon>
        <taxon>Prorocentraceae</taxon>
        <taxon>Prorocentrum</taxon>
    </lineage>
</organism>
<gene>
    <name evidence="9" type="ORF">PCOR1329_LOCUS23196</name>
</gene>
<dbReference type="Pfam" id="PF00753">
    <property type="entry name" value="Lactamase_B"/>
    <property type="match status" value="1"/>
</dbReference>
<evidence type="ECO:0000313" key="9">
    <source>
        <dbReference type="EMBL" id="CAK0822091.1"/>
    </source>
</evidence>
<feature type="compositionally biased region" description="Low complexity" evidence="6">
    <location>
        <begin position="477"/>
        <end position="487"/>
    </location>
</feature>
<dbReference type="CDD" id="cd07723">
    <property type="entry name" value="hydroxyacylglutathione_hydrolase_MBL-fold"/>
    <property type="match status" value="1"/>
</dbReference>
<keyword evidence="4" id="KW-0378">Hydrolase</keyword>
<proteinExistence type="inferred from homology"/>
<accession>A0ABN9RS53</accession>
<evidence type="ECO:0000256" key="2">
    <source>
        <dbReference type="ARBA" id="ARBA00006759"/>
    </source>
</evidence>
<dbReference type="PANTHER" id="PTHR11935">
    <property type="entry name" value="BETA LACTAMASE DOMAIN"/>
    <property type="match status" value="1"/>
</dbReference>
<keyword evidence="7" id="KW-1133">Transmembrane helix</keyword>
<feature type="region of interest" description="Disordered" evidence="6">
    <location>
        <begin position="427"/>
        <end position="487"/>
    </location>
</feature>
<reference evidence="9" key="1">
    <citation type="submission" date="2023-10" db="EMBL/GenBank/DDBJ databases">
        <authorList>
            <person name="Chen Y."/>
            <person name="Shah S."/>
            <person name="Dougan E. K."/>
            <person name="Thang M."/>
            <person name="Chan C."/>
        </authorList>
    </citation>
    <scope>NUCLEOTIDE SEQUENCE [LARGE SCALE GENOMIC DNA]</scope>
</reference>
<feature type="region of interest" description="Disordered" evidence="6">
    <location>
        <begin position="737"/>
        <end position="768"/>
    </location>
</feature>
<feature type="region of interest" description="Disordered" evidence="6">
    <location>
        <begin position="661"/>
        <end position="688"/>
    </location>
</feature>
<evidence type="ECO:0000313" key="10">
    <source>
        <dbReference type="Proteomes" id="UP001189429"/>
    </source>
</evidence>
<dbReference type="InterPro" id="IPR001279">
    <property type="entry name" value="Metallo-B-lactamas"/>
</dbReference>
<comment type="cofactor">
    <cofactor evidence="1">
        <name>Zn(2+)</name>
        <dbReference type="ChEBI" id="CHEBI:29105"/>
    </cofactor>
</comment>
<evidence type="ECO:0000256" key="1">
    <source>
        <dbReference type="ARBA" id="ARBA00001947"/>
    </source>
</evidence>
<evidence type="ECO:0000256" key="6">
    <source>
        <dbReference type="SAM" id="MobiDB-lite"/>
    </source>
</evidence>
<name>A0ABN9RS53_9DINO</name>
<comment type="similarity">
    <text evidence="2">Belongs to the metallo-beta-lactamase superfamily. Glyoxalase II family.</text>
</comment>
<keyword evidence="7" id="KW-0812">Transmembrane</keyword>
<keyword evidence="3" id="KW-0479">Metal-binding</keyword>
<keyword evidence="7" id="KW-0472">Membrane</keyword>
<evidence type="ECO:0000256" key="7">
    <source>
        <dbReference type="SAM" id="Phobius"/>
    </source>
</evidence>
<feature type="region of interest" description="Disordered" evidence="6">
    <location>
        <begin position="585"/>
        <end position="626"/>
    </location>
</feature>